<reference evidence="1" key="2">
    <citation type="submission" date="2025-09" db="UniProtKB">
        <authorList>
            <consortium name="EnsemblPlants"/>
        </authorList>
    </citation>
    <scope>IDENTIFICATION</scope>
</reference>
<dbReference type="Proteomes" id="UP001732700">
    <property type="component" value="Chromosome 6A"/>
</dbReference>
<accession>A0ACD5YTW6</accession>
<sequence length="337" mass="37414">MLVVGVVIVLVLVSAVDAMGQRRAAFGVMREAVVLAVLALVAAASSSAGAEVLPSPADEDKKDSEVFVGHVKRYTLKDIKEATNNFNPNNILGQGGFGIVYKAILHDGTIAAVKRLKEFVSAGEVQFYTEVEVISLVVHRNLLSLIGFCSEDNERLLVYPYMLNGTVSSKLQAYVSGRPALDWPRRKKIALGTARGLAYLHEQCDTKIIHRDIKASNILLDEFFEAIVADFGLVKLMGQGETHVFSAIRGTFGRIAPEYLMKGESSEKTDVFAYGLLLIELITGRKTLDVHDDDHPNGMVDWVNPSFYIQYVLFHWFIVTYTFFHTIFNSYRECAVQ</sequence>
<proteinExistence type="predicted"/>
<keyword evidence="2" id="KW-1185">Reference proteome</keyword>
<protein>
    <submittedName>
        <fullName evidence="1">Uncharacterized protein</fullName>
    </submittedName>
</protein>
<dbReference type="EnsemblPlants" id="AVESA.00010b.r2.6AG1037040.2">
    <property type="protein sequence ID" value="AVESA.00010b.r2.6AG1037040.2.CDS"/>
    <property type="gene ID" value="AVESA.00010b.r2.6AG1037040"/>
</dbReference>
<name>A0ACD5YTW6_AVESA</name>
<evidence type="ECO:0000313" key="1">
    <source>
        <dbReference type="EnsemblPlants" id="AVESA.00010b.r2.6AG1037040.2.CDS"/>
    </source>
</evidence>
<reference evidence="1" key="1">
    <citation type="submission" date="2021-05" db="EMBL/GenBank/DDBJ databases">
        <authorList>
            <person name="Scholz U."/>
            <person name="Mascher M."/>
            <person name="Fiebig A."/>
        </authorList>
    </citation>
    <scope>NUCLEOTIDE SEQUENCE [LARGE SCALE GENOMIC DNA]</scope>
</reference>
<evidence type="ECO:0000313" key="2">
    <source>
        <dbReference type="Proteomes" id="UP001732700"/>
    </source>
</evidence>
<organism evidence="1 2">
    <name type="scientific">Avena sativa</name>
    <name type="common">Oat</name>
    <dbReference type="NCBI Taxonomy" id="4498"/>
    <lineage>
        <taxon>Eukaryota</taxon>
        <taxon>Viridiplantae</taxon>
        <taxon>Streptophyta</taxon>
        <taxon>Embryophyta</taxon>
        <taxon>Tracheophyta</taxon>
        <taxon>Spermatophyta</taxon>
        <taxon>Magnoliopsida</taxon>
        <taxon>Liliopsida</taxon>
        <taxon>Poales</taxon>
        <taxon>Poaceae</taxon>
        <taxon>BOP clade</taxon>
        <taxon>Pooideae</taxon>
        <taxon>Poodae</taxon>
        <taxon>Poeae</taxon>
        <taxon>Poeae Chloroplast Group 1 (Aveneae type)</taxon>
        <taxon>Aveninae</taxon>
        <taxon>Avena</taxon>
    </lineage>
</organism>